<evidence type="ECO:0000313" key="3">
    <source>
        <dbReference type="EMBL" id="VTJ88061.1"/>
    </source>
</evidence>
<dbReference type="EMBL" id="CABDUW010002804">
    <property type="protein sequence ID" value="VTJ88061.1"/>
    <property type="molecule type" value="Genomic_DNA"/>
</dbReference>
<dbReference type="GO" id="GO:0006751">
    <property type="term" value="P:glutathione catabolic process"/>
    <property type="evidence" value="ECO:0007669"/>
    <property type="project" value="InterPro"/>
</dbReference>
<evidence type="ECO:0000256" key="2">
    <source>
        <dbReference type="SAM" id="MobiDB-lite"/>
    </source>
</evidence>
<name>A0A5E4D4L2_MARMO</name>
<dbReference type="Proteomes" id="UP000335636">
    <property type="component" value="Unassembled WGS sequence"/>
</dbReference>
<comment type="caution">
    <text evidence="3">The sequence shown here is derived from an EMBL/GenBank/DDBJ whole genome shotgun (WGS) entry which is preliminary data.</text>
</comment>
<accession>A0A5E4D4L2</accession>
<keyword evidence="1" id="KW-0456">Lyase</keyword>
<gene>
    <name evidence="3" type="ORF">MONAX_5E026815</name>
</gene>
<dbReference type="InterPro" id="IPR006840">
    <property type="entry name" value="ChaC"/>
</dbReference>
<proteinExistence type="predicted"/>
<feature type="non-terminal residue" evidence="3">
    <location>
        <position position="1"/>
    </location>
</feature>
<dbReference type="AlphaFoldDB" id="A0A5E4D4L2"/>
<feature type="region of interest" description="Disordered" evidence="2">
    <location>
        <begin position="16"/>
        <end position="62"/>
    </location>
</feature>
<sequence>DKLVGYITNYSRRFWQGSTDHRGVPGKVRSQSVPTKPPDHRSPTPGRSVWDPHPNAFRGPNT</sequence>
<reference evidence="3" key="1">
    <citation type="submission" date="2019-04" db="EMBL/GenBank/DDBJ databases">
        <authorList>
            <person name="Alioto T."/>
            <person name="Alioto T."/>
        </authorList>
    </citation>
    <scope>NUCLEOTIDE SEQUENCE [LARGE SCALE GENOMIC DNA]</scope>
</reference>
<evidence type="ECO:0000256" key="1">
    <source>
        <dbReference type="ARBA" id="ARBA00023239"/>
    </source>
</evidence>
<protein>
    <submittedName>
        <fullName evidence="3">Uncharacterized protein</fullName>
    </submittedName>
</protein>
<organism evidence="3 4">
    <name type="scientific">Marmota monax</name>
    <name type="common">Woodchuck</name>
    <dbReference type="NCBI Taxonomy" id="9995"/>
    <lineage>
        <taxon>Eukaryota</taxon>
        <taxon>Metazoa</taxon>
        <taxon>Chordata</taxon>
        <taxon>Craniata</taxon>
        <taxon>Vertebrata</taxon>
        <taxon>Euteleostomi</taxon>
        <taxon>Mammalia</taxon>
        <taxon>Eutheria</taxon>
        <taxon>Euarchontoglires</taxon>
        <taxon>Glires</taxon>
        <taxon>Rodentia</taxon>
        <taxon>Sciuromorpha</taxon>
        <taxon>Sciuridae</taxon>
        <taxon>Xerinae</taxon>
        <taxon>Marmotini</taxon>
        <taxon>Marmota</taxon>
    </lineage>
</organism>
<feature type="non-terminal residue" evidence="3">
    <location>
        <position position="62"/>
    </location>
</feature>
<evidence type="ECO:0000313" key="4">
    <source>
        <dbReference type="Proteomes" id="UP000335636"/>
    </source>
</evidence>
<dbReference type="Pfam" id="PF04752">
    <property type="entry name" value="ChaC"/>
    <property type="match status" value="1"/>
</dbReference>
<keyword evidence="4" id="KW-1185">Reference proteome</keyword>
<dbReference type="GO" id="GO:0061928">
    <property type="term" value="F:glutathione specific gamma-glutamylcyclotransferase activity"/>
    <property type="evidence" value="ECO:0007669"/>
    <property type="project" value="InterPro"/>
</dbReference>